<dbReference type="AlphaFoldDB" id="A0A059ZZZ0"/>
<proteinExistence type="predicted"/>
<reference evidence="1 2" key="1">
    <citation type="journal article" date="2009" name="J. Bacteriol.">
        <title>Draft genome sequence of the extremely acidophilic bacterium Acidithiobacillus caldus ATCC 51756 reveals metabolic versatility in the genus Acidithiobacillus.</title>
        <authorList>
            <person name="Valdes J."/>
            <person name="Quatrini R."/>
            <person name="Hallberg K."/>
            <person name="Dopson M."/>
            <person name="Valenzuela P.D."/>
            <person name="Holmes D.S."/>
        </authorList>
    </citation>
    <scope>NUCLEOTIDE SEQUENCE [LARGE SCALE GENOMIC DNA]</scope>
    <source>
        <strain evidence="2">ATCC 51756 / DSM 8584 / KU</strain>
    </source>
</reference>
<dbReference type="KEGG" id="acz:Acaty_c1623"/>
<dbReference type="Proteomes" id="UP000005522">
    <property type="component" value="Chromosome"/>
</dbReference>
<gene>
    <name evidence="1" type="ORF">Acaty_c1623</name>
</gene>
<accession>A0A059ZZZ0</accession>
<name>A0A059ZZZ0_ACICK</name>
<organism evidence="1 2">
    <name type="scientific">Acidithiobacillus caldus (strain ATCC 51756 / DSM 8584 / KU)</name>
    <dbReference type="NCBI Taxonomy" id="637389"/>
    <lineage>
        <taxon>Bacteria</taxon>
        <taxon>Pseudomonadati</taxon>
        <taxon>Pseudomonadota</taxon>
        <taxon>Acidithiobacillia</taxon>
        <taxon>Acidithiobacillales</taxon>
        <taxon>Acidithiobacillaceae</taxon>
        <taxon>Acidithiobacillus</taxon>
    </lineage>
</organism>
<evidence type="ECO:0000313" key="1">
    <source>
        <dbReference type="EMBL" id="AIA55487.1"/>
    </source>
</evidence>
<evidence type="ECO:0000313" key="2">
    <source>
        <dbReference type="Proteomes" id="UP000005522"/>
    </source>
</evidence>
<sequence>MPDKYWLFDIASLYNLTPNHRLDTSRLIDFNAFFYVG</sequence>
<dbReference type="EMBL" id="CP005986">
    <property type="protein sequence ID" value="AIA55487.1"/>
    <property type="molecule type" value="Genomic_DNA"/>
</dbReference>
<protein>
    <submittedName>
        <fullName evidence="1">Uncharacterized protein</fullName>
    </submittedName>
</protein>
<dbReference type="HOGENOM" id="CLU_3338924_0_0_6"/>